<feature type="transmembrane region" description="Helical" evidence="3">
    <location>
        <begin position="38"/>
        <end position="59"/>
    </location>
</feature>
<dbReference type="InterPro" id="IPR045584">
    <property type="entry name" value="Pilin-like"/>
</dbReference>
<dbReference type="InterPro" id="IPR012902">
    <property type="entry name" value="N_methyl_site"/>
</dbReference>
<keyword evidence="3" id="KW-0812">Transmembrane</keyword>
<gene>
    <name evidence="4" type="ORF">GCM10010969_06200</name>
</gene>
<evidence type="ECO:0000256" key="3">
    <source>
        <dbReference type="SAM" id="Phobius"/>
    </source>
</evidence>
<dbReference type="PROSITE" id="PS00409">
    <property type="entry name" value="PROKAR_NTER_METHYL"/>
    <property type="match status" value="1"/>
</dbReference>
<dbReference type="Pfam" id="PF07963">
    <property type="entry name" value="N_methyl"/>
    <property type="match status" value="1"/>
</dbReference>
<organism evidence="4 5">
    <name type="scientific">Saccharibacillus kuerlensis</name>
    <dbReference type="NCBI Taxonomy" id="459527"/>
    <lineage>
        <taxon>Bacteria</taxon>
        <taxon>Bacillati</taxon>
        <taxon>Bacillota</taxon>
        <taxon>Bacilli</taxon>
        <taxon>Bacillales</taxon>
        <taxon>Paenibacillaceae</taxon>
        <taxon>Saccharibacillus</taxon>
    </lineage>
</organism>
<sequence>MNQTAEMVNEVEVKEAGKSTFMKRVWAKMGKEEKGFTLIELLAVLVIIAIIAVIAIPLIGNIINNSRDNADMATASQIYNAARLYVVGENNGNFGTVKGAGASDPVGRVTLAMLQGRNYIDSNLVLPSSKVALNGATTYASFNTSGSLTGVTLNGTTISAEEVLKATKNSTP</sequence>
<evidence type="ECO:0008006" key="6">
    <source>
        <dbReference type="Google" id="ProtNLM"/>
    </source>
</evidence>
<comment type="subcellular location">
    <subcellularLocation>
        <location evidence="1">Cell surface</location>
    </subcellularLocation>
</comment>
<dbReference type="Gene3D" id="3.30.700.10">
    <property type="entry name" value="Glycoprotein, Type 4 Pilin"/>
    <property type="match status" value="1"/>
</dbReference>
<proteinExistence type="predicted"/>
<keyword evidence="3" id="KW-0472">Membrane</keyword>
<keyword evidence="2" id="KW-0178">Competence</keyword>
<dbReference type="NCBIfam" id="TIGR02532">
    <property type="entry name" value="IV_pilin_GFxxxE"/>
    <property type="match status" value="1"/>
</dbReference>
<name>A0ABQ2KUD4_9BACL</name>
<dbReference type="Proteomes" id="UP000606653">
    <property type="component" value="Unassembled WGS sequence"/>
</dbReference>
<keyword evidence="3" id="KW-1133">Transmembrane helix</keyword>
<accession>A0ABQ2KUD4</accession>
<evidence type="ECO:0000313" key="4">
    <source>
        <dbReference type="EMBL" id="GGN93059.1"/>
    </source>
</evidence>
<reference evidence="5" key="1">
    <citation type="journal article" date="2019" name="Int. J. Syst. Evol. Microbiol.">
        <title>The Global Catalogue of Microorganisms (GCM) 10K type strain sequencing project: providing services to taxonomists for standard genome sequencing and annotation.</title>
        <authorList>
            <consortium name="The Broad Institute Genomics Platform"/>
            <consortium name="The Broad Institute Genome Sequencing Center for Infectious Disease"/>
            <person name="Wu L."/>
            <person name="Ma J."/>
        </authorList>
    </citation>
    <scope>NUCLEOTIDE SEQUENCE [LARGE SCALE GENOMIC DNA]</scope>
    <source>
        <strain evidence="5">CGMCC 1.6964</strain>
    </source>
</reference>
<dbReference type="EMBL" id="BMLN01000002">
    <property type="protein sequence ID" value="GGN93059.1"/>
    <property type="molecule type" value="Genomic_DNA"/>
</dbReference>
<dbReference type="SUPFAM" id="SSF54523">
    <property type="entry name" value="Pili subunits"/>
    <property type="match status" value="1"/>
</dbReference>
<dbReference type="RefSeq" id="WP_018977740.1">
    <property type="nucleotide sequence ID" value="NZ_BMLN01000002.1"/>
</dbReference>
<protein>
    <recommendedName>
        <fullName evidence="6">Prepilin-type N-terminal cleavage/methylation domain-containing protein</fullName>
    </recommendedName>
</protein>
<evidence type="ECO:0000256" key="2">
    <source>
        <dbReference type="ARBA" id="ARBA00023287"/>
    </source>
</evidence>
<evidence type="ECO:0000256" key="1">
    <source>
        <dbReference type="ARBA" id="ARBA00004241"/>
    </source>
</evidence>
<evidence type="ECO:0000313" key="5">
    <source>
        <dbReference type="Proteomes" id="UP000606653"/>
    </source>
</evidence>
<comment type="caution">
    <text evidence="4">The sequence shown here is derived from an EMBL/GenBank/DDBJ whole genome shotgun (WGS) entry which is preliminary data.</text>
</comment>
<keyword evidence="5" id="KW-1185">Reference proteome</keyword>